<protein>
    <submittedName>
        <fullName evidence="3">Uncharacterized protein</fullName>
    </submittedName>
</protein>
<reference evidence="3 4" key="1">
    <citation type="submission" date="2017-06" db="EMBL/GenBank/DDBJ databases">
        <authorList>
            <person name="Kim H.J."/>
            <person name="Triplett B.A."/>
        </authorList>
    </citation>
    <scope>NUCLEOTIDE SEQUENCE [LARGE SCALE GENOMIC DNA]</scope>
    <source>
        <strain evidence="3 4">DSM 11445</strain>
    </source>
</reference>
<keyword evidence="2" id="KW-0732">Signal</keyword>
<dbReference type="OrthoDB" id="7872538at2"/>
<sequence>MSARFITSLLAAGALVMSLAAASPVEAGHNKNAKRFVGAAIGLYILGQALENNNRGRVVRQHNTHRKYNNHRKVYRHNHRNGGKWNQRNGRRDNCRRGNGRHNRCW</sequence>
<gene>
    <name evidence="3" type="ORF">SAMN04488078_103734</name>
</gene>
<accession>A0A239HWX1</accession>
<evidence type="ECO:0000256" key="2">
    <source>
        <dbReference type="SAM" id="SignalP"/>
    </source>
</evidence>
<dbReference type="AlphaFoldDB" id="A0A239HWX1"/>
<dbReference type="RefSeq" id="WP_089279066.1">
    <property type="nucleotide sequence ID" value="NZ_FZON01000037.1"/>
</dbReference>
<name>A0A239HWX1_9RHOB</name>
<dbReference type="EMBL" id="FZON01000037">
    <property type="protein sequence ID" value="SNS85819.1"/>
    <property type="molecule type" value="Genomic_DNA"/>
</dbReference>
<organism evidence="3 4">
    <name type="scientific">Antarctobacter heliothermus</name>
    <dbReference type="NCBI Taxonomy" id="74033"/>
    <lineage>
        <taxon>Bacteria</taxon>
        <taxon>Pseudomonadati</taxon>
        <taxon>Pseudomonadota</taxon>
        <taxon>Alphaproteobacteria</taxon>
        <taxon>Rhodobacterales</taxon>
        <taxon>Roseobacteraceae</taxon>
        <taxon>Antarctobacter</taxon>
    </lineage>
</organism>
<feature type="signal peptide" evidence="2">
    <location>
        <begin position="1"/>
        <end position="27"/>
    </location>
</feature>
<feature type="region of interest" description="Disordered" evidence="1">
    <location>
        <begin position="77"/>
        <end position="106"/>
    </location>
</feature>
<evidence type="ECO:0000256" key="1">
    <source>
        <dbReference type="SAM" id="MobiDB-lite"/>
    </source>
</evidence>
<evidence type="ECO:0000313" key="4">
    <source>
        <dbReference type="Proteomes" id="UP000198440"/>
    </source>
</evidence>
<dbReference type="Proteomes" id="UP000198440">
    <property type="component" value="Unassembled WGS sequence"/>
</dbReference>
<proteinExistence type="predicted"/>
<feature type="chain" id="PRO_5013031790" evidence="2">
    <location>
        <begin position="28"/>
        <end position="106"/>
    </location>
</feature>
<evidence type="ECO:0000313" key="3">
    <source>
        <dbReference type="EMBL" id="SNS85819.1"/>
    </source>
</evidence>